<evidence type="ECO:0000313" key="1">
    <source>
        <dbReference type="EMBL" id="POM65095.1"/>
    </source>
</evidence>
<gene>
    <name evidence="1" type="ORF">PHPALM_19252</name>
</gene>
<dbReference type="AlphaFoldDB" id="A0A2P4XHR4"/>
<dbReference type="EMBL" id="NCKW01010607">
    <property type="protein sequence ID" value="POM65095.1"/>
    <property type="molecule type" value="Genomic_DNA"/>
</dbReference>
<sequence>MWEVKIVWILMKIYYQGIAGSKIAIPMNQGEERDMDGSTENSSYTGEDMMIQLSVDEADLNCGALLHEFLRDRMNHNRFDQACWRGYEDPTWVDEADLNCGALLHEFLRDRTNHNRFGVMQSHEES</sequence>
<keyword evidence="2" id="KW-1185">Reference proteome</keyword>
<comment type="caution">
    <text evidence="1">The sequence shown here is derived from an EMBL/GenBank/DDBJ whole genome shotgun (WGS) entry which is preliminary data.</text>
</comment>
<reference evidence="1 2" key="1">
    <citation type="journal article" date="2017" name="Genome Biol. Evol.">
        <title>Phytophthora megakarya and P. palmivora, closely related causal agents of cacao black pod rot, underwent increases in genome sizes and gene numbers by different mechanisms.</title>
        <authorList>
            <person name="Ali S.S."/>
            <person name="Shao J."/>
            <person name="Lary D.J."/>
            <person name="Kronmiller B."/>
            <person name="Shen D."/>
            <person name="Strem M.D."/>
            <person name="Amoako-Attah I."/>
            <person name="Akrofi A.Y."/>
            <person name="Begoude B.A."/>
            <person name="Ten Hoopen G.M."/>
            <person name="Coulibaly K."/>
            <person name="Kebe B.I."/>
            <person name="Melnick R.L."/>
            <person name="Guiltinan M.J."/>
            <person name="Tyler B.M."/>
            <person name="Meinhardt L.W."/>
            <person name="Bailey B.A."/>
        </authorList>
    </citation>
    <scope>NUCLEOTIDE SEQUENCE [LARGE SCALE GENOMIC DNA]</scope>
    <source>
        <strain evidence="2">sbr112.9</strain>
    </source>
</reference>
<evidence type="ECO:0008006" key="3">
    <source>
        <dbReference type="Google" id="ProtNLM"/>
    </source>
</evidence>
<accession>A0A2P4XHR4</accession>
<proteinExistence type="predicted"/>
<name>A0A2P4XHR4_9STRA</name>
<protein>
    <recommendedName>
        <fullName evidence="3">Chromo domain-containing protein</fullName>
    </recommendedName>
</protein>
<dbReference type="Proteomes" id="UP000237271">
    <property type="component" value="Unassembled WGS sequence"/>
</dbReference>
<organism evidence="1 2">
    <name type="scientific">Phytophthora palmivora</name>
    <dbReference type="NCBI Taxonomy" id="4796"/>
    <lineage>
        <taxon>Eukaryota</taxon>
        <taxon>Sar</taxon>
        <taxon>Stramenopiles</taxon>
        <taxon>Oomycota</taxon>
        <taxon>Peronosporomycetes</taxon>
        <taxon>Peronosporales</taxon>
        <taxon>Peronosporaceae</taxon>
        <taxon>Phytophthora</taxon>
    </lineage>
</organism>
<evidence type="ECO:0000313" key="2">
    <source>
        <dbReference type="Proteomes" id="UP000237271"/>
    </source>
</evidence>